<accession>A0A0D5ZK00</accession>
<evidence type="ECO:0000313" key="1">
    <source>
        <dbReference type="EMBL" id="AKA50052.1"/>
    </source>
</evidence>
<proteinExistence type="predicted"/>
<name>A0A0D5ZK00_9BACT</name>
<dbReference type="PATRIC" id="fig|29556.3.peg.442"/>
<gene>
    <name evidence="1" type="ORF">VO56_02235</name>
</gene>
<dbReference type="HOGENOM" id="CLU_949358_0_0_14"/>
<sequence length="293" mass="35504">MNWTNANLELIYQFISNKEDYKLEDIVKDFNKWTENKTTDQSITFKNYLIAIFENFEKWRNKLYKELIEDFLFSLNITDINKNTIRELLHLNLREELQTNDVVKILTDTLGSPLNDIDYYANRQDKIYNYLKTNLNWMNCFGKVLLNKIFKTKNDVELEKLLKLSQALLENDTKWIFENFENEFDKVPFYEYIYEDFISLDVAYEHYRNLPEEKENITTGVLLAKSQIHFRKIKENDAFLQVDNNEINYFKTYPNDDFKLIFYSKSYLVFMWVNDLFFEETNDLILEKGEEND</sequence>
<dbReference type="AlphaFoldDB" id="A0A0D5ZK00"/>
<dbReference type="Proteomes" id="UP000032722">
    <property type="component" value="Chromosome"/>
</dbReference>
<evidence type="ECO:0000313" key="2">
    <source>
        <dbReference type="Proteomes" id="UP000032722"/>
    </source>
</evidence>
<dbReference type="EMBL" id="CP011021">
    <property type="protein sequence ID" value="AKA50052.1"/>
    <property type="molecule type" value="Genomic_DNA"/>
</dbReference>
<organism evidence="2">
    <name type="scientific">Mycoplasmopsis gallinacea</name>
    <dbReference type="NCBI Taxonomy" id="29556"/>
    <lineage>
        <taxon>Bacteria</taxon>
        <taxon>Bacillati</taxon>
        <taxon>Mycoplasmatota</taxon>
        <taxon>Mycoplasmoidales</taxon>
        <taxon>Metamycoplasmataceae</taxon>
        <taxon>Mycoplasmopsis</taxon>
    </lineage>
</organism>
<protein>
    <submittedName>
        <fullName evidence="1">Uncharacterized protein</fullName>
    </submittedName>
</protein>
<reference evidence="1 2" key="1">
    <citation type="journal article" date="2015" name="Genome Announc.">
        <title>Complete Genome Sequence of Mycoplasma meleagridis, a Possible Emerging Pathogen in Chickens.</title>
        <authorList>
            <person name="Abolnik C."/>
        </authorList>
    </citation>
    <scope>NUCLEOTIDE SEQUENCE [LARGE SCALE GENOMIC DNA]</scope>
    <source>
        <strain evidence="1 2">B2096 8B</strain>
    </source>
</reference>
<dbReference type="KEGG" id="mgb:VO56_02235"/>